<dbReference type="PANTHER" id="PTHR45644">
    <property type="entry name" value="AAA ATPASE, PUTATIVE (AFU_ORTHOLOGUE AFUA_2G12920)-RELATED-RELATED"/>
    <property type="match status" value="1"/>
</dbReference>
<feature type="region of interest" description="Disordered" evidence="3">
    <location>
        <begin position="1"/>
        <end position="75"/>
    </location>
</feature>
<keyword evidence="2" id="KW-0067">ATP-binding</keyword>
<evidence type="ECO:0000256" key="1">
    <source>
        <dbReference type="ARBA" id="ARBA00022741"/>
    </source>
</evidence>
<reference evidence="6" key="1">
    <citation type="journal article" date="2018" name="Gigascience">
        <title>Genome assembly of the Pink Ipe (Handroanthus impetiginosus, Bignoniaceae), a highly valued, ecologically keystone Neotropical timber forest tree.</title>
        <authorList>
            <person name="Silva-Junior O.B."/>
            <person name="Grattapaglia D."/>
            <person name="Novaes E."/>
            <person name="Collevatti R.G."/>
        </authorList>
    </citation>
    <scope>NUCLEOTIDE SEQUENCE [LARGE SCALE GENOMIC DNA]</scope>
    <source>
        <strain evidence="6">cv. UFG-1</strain>
    </source>
</reference>
<evidence type="ECO:0000256" key="2">
    <source>
        <dbReference type="ARBA" id="ARBA00022840"/>
    </source>
</evidence>
<evidence type="ECO:0000259" key="4">
    <source>
        <dbReference type="Pfam" id="PF00498"/>
    </source>
</evidence>
<dbReference type="GO" id="GO:0005524">
    <property type="term" value="F:ATP binding"/>
    <property type="evidence" value="ECO:0007669"/>
    <property type="project" value="UniProtKB-KW"/>
</dbReference>
<dbReference type="EMBL" id="NKXS01000446">
    <property type="protein sequence ID" value="PIN24206.1"/>
    <property type="molecule type" value="Genomic_DNA"/>
</dbReference>
<evidence type="ECO:0000256" key="3">
    <source>
        <dbReference type="SAM" id="MobiDB-lite"/>
    </source>
</evidence>
<sequence>MVSTRRSGSRPSTNSKRSSSPSDDNHNKPSSPKRQKGESCNINVNSNNPKASEPLPAENPKEISSTDPPELPVTTGAVAATTTPDAAASVSAATPAVADGTAAAIVDKPRSSFTSWKQHQGFETTSPWCRLLTESPQNPTVSVYTTNFLVGSSKHANLLIRDQTISAILCSIRLAQREDKPVAVLESRGSKGCVQVNGKTIKRNTSCDLNSGDEVVFGFLGSHAYIFQQLSYDSVIKTPPPDVQTNLGKLVHAEKRAGDASAVAGASILASLSNLRQDLSRLKPTSQTTGKNYRGNDPPSSPLLNEDELDGQEVNSATNVGSEAAADVGTASKILPLDGNIETGLEEERDWVRDQVPVSLSGMCSRSSAFREDILAAILDGRHLEVTFDNFPYYLSESTKSVLVAASYIQLKHKEQVKFTSELPTLNPRILLSGPAGSDIYQEMLVKALAHYFGAKLLIFDSHSFLGVSLDHTNYGT</sequence>
<dbReference type="CDD" id="cd00060">
    <property type="entry name" value="FHA"/>
    <property type="match status" value="1"/>
</dbReference>
<dbReference type="STRING" id="429701.A0A2G9I362"/>
<dbReference type="Pfam" id="PF00498">
    <property type="entry name" value="FHA"/>
    <property type="match status" value="1"/>
</dbReference>
<feature type="domain" description="FHA" evidence="4">
    <location>
        <begin position="149"/>
        <end position="218"/>
    </location>
</feature>
<dbReference type="InterPro" id="IPR008984">
    <property type="entry name" value="SMAD_FHA_dom_sf"/>
</dbReference>
<dbReference type="InterPro" id="IPR051701">
    <property type="entry name" value="Mito_OM_Translocase_MSP1"/>
</dbReference>
<keyword evidence="6" id="KW-1185">Reference proteome</keyword>
<protein>
    <recommendedName>
        <fullName evidence="4">FHA domain-containing protein</fullName>
    </recommendedName>
</protein>
<comment type="caution">
    <text evidence="5">The sequence shown here is derived from an EMBL/GenBank/DDBJ whole genome shotgun (WGS) entry which is preliminary data.</text>
</comment>
<keyword evidence="1" id="KW-0547">Nucleotide-binding</keyword>
<gene>
    <name evidence="5" type="ORF">CDL12_03067</name>
</gene>
<evidence type="ECO:0000313" key="5">
    <source>
        <dbReference type="EMBL" id="PIN24206.1"/>
    </source>
</evidence>
<dbReference type="OrthoDB" id="10254455at2759"/>
<dbReference type="SUPFAM" id="SSF49879">
    <property type="entry name" value="SMAD/FHA domain"/>
    <property type="match status" value="1"/>
</dbReference>
<name>A0A2G9I362_9LAMI</name>
<feature type="compositionally biased region" description="Polar residues" evidence="3">
    <location>
        <begin position="281"/>
        <end position="291"/>
    </location>
</feature>
<dbReference type="PANTHER" id="PTHR45644:SF39">
    <property type="entry name" value="AAA-TYPE ATPASE FAMILY PROTEIN-RELATED"/>
    <property type="match status" value="1"/>
</dbReference>
<feature type="compositionally biased region" description="Polar residues" evidence="3">
    <location>
        <begin position="28"/>
        <end position="50"/>
    </location>
</feature>
<feature type="region of interest" description="Disordered" evidence="3">
    <location>
        <begin position="281"/>
        <end position="305"/>
    </location>
</feature>
<dbReference type="Gene3D" id="2.60.200.20">
    <property type="match status" value="1"/>
</dbReference>
<organism evidence="5 6">
    <name type="scientific">Handroanthus impetiginosus</name>
    <dbReference type="NCBI Taxonomy" id="429701"/>
    <lineage>
        <taxon>Eukaryota</taxon>
        <taxon>Viridiplantae</taxon>
        <taxon>Streptophyta</taxon>
        <taxon>Embryophyta</taxon>
        <taxon>Tracheophyta</taxon>
        <taxon>Spermatophyta</taxon>
        <taxon>Magnoliopsida</taxon>
        <taxon>eudicotyledons</taxon>
        <taxon>Gunneridae</taxon>
        <taxon>Pentapetalae</taxon>
        <taxon>asterids</taxon>
        <taxon>lamiids</taxon>
        <taxon>Lamiales</taxon>
        <taxon>Bignoniaceae</taxon>
        <taxon>Crescentiina</taxon>
        <taxon>Tabebuia alliance</taxon>
        <taxon>Handroanthus</taxon>
    </lineage>
</organism>
<proteinExistence type="predicted"/>
<dbReference type="GO" id="GO:0005741">
    <property type="term" value="C:mitochondrial outer membrane"/>
    <property type="evidence" value="ECO:0007669"/>
    <property type="project" value="TreeGrafter"/>
</dbReference>
<dbReference type="InterPro" id="IPR000253">
    <property type="entry name" value="FHA_dom"/>
</dbReference>
<feature type="compositionally biased region" description="Low complexity" evidence="3">
    <location>
        <begin position="9"/>
        <end position="22"/>
    </location>
</feature>
<evidence type="ECO:0000313" key="6">
    <source>
        <dbReference type="Proteomes" id="UP000231279"/>
    </source>
</evidence>
<dbReference type="AlphaFoldDB" id="A0A2G9I362"/>
<accession>A0A2G9I362</accession>
<dbReference type="Proteomes" id="UP000231279">
    <property type="component" value="Unassembled WGS sequence"/>
</dbReference>